<dbReference type="OrthoDB" id="9761532at2"/>
<dbReference type="NCBIfam" id="NF005914">
    <property type="entry name" value="PRK07907.1"/>
    <property type="match status" value="1"/>
</dbReference>
<dbReference type="InterPro" id="IPR051458">
    <property type="entry name" value="Cyt/Met_Dipeptidase"/>
</dbReference>
<accession>A0A3N1DC23</accession>
<evidence type="ECO:0000259" key="4">
    <source>
        <dbReference type="Pfam" id="PF07687"/>
    </source>
</evidence>
<protein>
    <submittedName>
        <fullName evidence="5">Acetylornithine deacetylase/succinyl-diaminopimelate desuccinylase-like protein</fullName>
    </submittedName>
</protein>
<dbReference type="InterPro" id="IPR011650">
    <property type="entry name" value="Peptidase_M20_dimer"/>
</dbReference>
<dbReference type="PANTHER" id="PTHR43270:SF12">
    <property type="entry name" value="SUCCINYL-DIAMINOPIMELATE DESUCCINYLASE"/>
    <property type="match status" value="1"/>
</dbReference>
<dbReference type="GO" id="GO:0046872">
    <property type="term" value="F:metal ion binding"/>
    <property type="evidence" value="ECO:0007669"/>
    <property type="project" value="UniProtKB-KW"/>
</dbReference>
<keyword evidence="1" id="KW-0645">Protease</keyword>
<dbReference type="Proteomes" id="UP000272400">
    <property type="component" value="Unassembled WGS sequence"/>
</dbReference>
<dbReference type="GO" id="GO:0008233">
    <property type="term" value="F:peptidase activity"/>
    <property type="evidence" value="ECO:0007669"/>
    <property type="project" value="UniProtKB-KW"/>
</dbReference>
<dbReference type="RefSeq" id="WP_123669927.1">
    <property type="nucleotide sequence ID" value="NZ_RJKE01000001.1"/>
</dbReference>
<evidence type="ECO:0000256" key="2">
    <source>
        <dbReference type="ARBA" id="ARBA00022723"/>
    </source>
</evidence>
<gene>
    <name evidence="5" type="ORF">EDD29_8805</name>
</gene>
<dbReference type="Pfam" id="PF01546">
    <property type="entry name" value="Peptidase_M20"/>
    <property type="match status" value="1"/>
</dbReference>
<dbReference type="EMBL" id="RJKE01000001">
    <property type="protein sequence ID" value="ROO91059.1"/>
    <property type="molecule type" value="Genomic_DNA"/>
</dbReference>
<dbReference type="Gene3D" id="3.30.70.360">
    <property type="match status" value="1"/>
</dbReference>
<evidence type="ECO:0000256" key="3">
    <source>
        <dbReference type="ARBA" id="ARBA00022801"/>
    </source>
</evidence>
<dbReference type="GO" id="GO:0006508">
    <property type="term" value="P:proteolysis"/>
    <property type="evidence" value="ECO:0007669"/>
    <property type="project" value="UniProtKB-KW"/>
</dbReference>
<reference evidence="5 6" key="1">
    <citation type="submission" date="2018-11" db="EMBL/GenBank/DDBJ databases">
        <title>Sequencing the genomes of 1000 actinobacteria strains.</title>
        <authorList>
            <person name="Klenk H.-P."/>
        </authorList>
    </citation>
    <scope>NUCLEOTIDE SEQUENCE [LARGE SCALE GENOMIC DNA]</scope>
    <source>
        <strain evidence="5 6">DSM 44254</strain>
    </source>
</reference>
<dbReference type="Gene3D" id="3.40.630.10">
    <property type="entry name" value="Zn peptidases"/>
    <property type="match status" value="1"/>
</dbReference>
<evidence type="ECO:0000313" key="5">
    <source>
        <dbReference type="EMBL" id="ROO91059.1"/>
    </source>
</evidence>
<keyword evidence="3" id="KW-0378">Hydrolase</keyword>
<dbReference type="SUPFAM" id="SSF53187">
    <property type="entry name" value="Zn-dependent exopeptidases"/>
    <property type="match status" value="1"/>
</dbReference>
<evidence type="ECO:0000313" key="6">
    <source>
        <dbReference type="Proteomes" id="UP000272400"/>
    </source>
</evidence>
<dbReference type="PANTHER" id="PTHR43270">
    <property type="entry name" value="BETA-ALA-HIS DIPEPTIDASE"/>
    <property type="match status" value="1"/>
</dbReference>
<dbReference type="AlphaFoldDB" id="A0A3N1DC23"/>
<sequence>MVRARVAELMGRARRDLEELVAFRSVADVRQFPEEECLEAARWTADAFTEAGVPCKLRETPDGSHAVVGHRPGPEGAPTVLLYAHYDVQPPGEGWTTDPWRLTERDGRWYGRGAADCKGNLVMHLTALRAVEPAVGVKVVIEGSEEQGTGGLERLLAYDPELFEADAIVIADTGNAAVGIPTFTTSLRGRAGLVVTVTTMESALHSGTVGGAAPDALAALIHTLGTLRDAAGNTTIRGLKADQRWQGAPYPLERFRQDAGILDGVGVAGTGTVSDMLWARPALTVLGIDCPPVVGSTASVQATARARLNLRVPPGIDPAAACDALVAHLHAAAPWHARVEIETEGVGSPFLARTGGRAYTTMTAALCEAYGKKVATMGDGASIPLCPALHRTFPKAEIMLIGVEEPAARIHAPDESVDPSEIANLAVAEALFLRDYT</sequence>
<feature type="domain" description="Peptidase M20 dimerisation" evidence="4">
    <location>
        <begin position="187"/>
        <end position="335"/>
    </location>
</feature>
<comment type="caution">
    <text evidence="5">The sequence shown here is derived from an EMBL/GenBank/DDBJ whole genome shotgun (WGS) entry which is preliminary data.</text>
</comment>
<keyword evidence="2" id="KW-0479">Metal-binding</keyword>
<organism evidence="5 6">
    <name type="scientific">Actinocorallia herbida</name>
    <dbReference type="NCBI Taxonomy" id="58109"/>
    <lineage>
        <taxon>Bacteria</taxon>
        <taxon>Bacillati</taxon>
        <taxon>Actinomycetota</taxon>
        <taxon>Actinomycetes</taxon>
        <taxon>Streptosporangiales</taxon>
        <taxon>Thermomonosporaceae</taxon>
        <taxon>Actinocorallia</taxon>
    </lineage>
</organism>
<dbReference type="Pfam" id="PF07687">
    <property type="entry name" value="M20_dimer"/>
    <property type="match status" value="1"/>
</dbReference>
<proteinExistence type="predicted"/>
<name>A0A3N1DC23_9ACTN</name>
<evidence type="ECO:0000256" key="1">
    <source>
        <dbReference type="ARBA" id="ARBA00022670"/>
    </source>
</evidence>
<dbReference type="InterPro" id="IPR002933">
    <property type="entry name" value="Peptidase_M20"/>
</dbReference>
<keyword evidence="6" id="KW-1185">Reference proteome</keyword>